<gene>
    <name evidence="2" type="ORF">HUJ06_026679</name>
</gene>
<proteinExistence type="predicted"/>
<protein>
    <submittedName>
        <fullName evidence="2">Uncharacterized protein</fullName>
    </submittedName>
</protein>
<feature type="compositionally biased region" description="Basic and acidic residues" evidence="1">
    <location>
        <begin position="12"/>
        <end position="21"/>
    </location>
</feature>
<feature type="region of interest" description="Disordered" evidence="1">
    <location>
        <begin position="1"/>
        <end position="28"/>
    </location>
</feature>
<dbReference type="Proteomes" id="UP000607653">
    <property type="component" value="Unassembled WGS sequence"/>
</dbReference>
<reference evidence="2 3" key="1">
    <citation type="journal article" date="2020" name="Mol. Biol. Evol.">
        <title>Distinct Expression and Methylation Patterns for Genes with Different Fates following a Single Whole-Genome Duplication in Flowering Plants.</title>
        <authorList>
            <person name="Shi T."/>
            <person name="Rahmani R.S."/>
            <person name="Gugger P.F."/>
            <person name="Wang M."/>
            <person name="Li H."/>
            <person name="Zhang Y."/>
            <person name="Li Z."/>
            <person name="Wang Q."/>
            <person name="Van de Peer Y."/>
            <person name="Marchal K."/>
            <person name="Chen J."/>
        </authorList>
    </citation>
    <scope>NUCLEOTIDE SEQUENCE [LARGE SCALE GENOMIC DNA]</scope>
    <source>
        <tissue evidence="2">Leaf</tissue>
    </source>
</reference>
<comment type="caution">
    <text evidence="2">The sequence shown here is derived from an EMBL/GenBank/DDBJ whole genome shotgun (WGS) entry which is preliminary data.</text>
</comment>
<keyword evidence="3" id="KW-1185">Reference proteome</keyword>
<evidence type="ECO:0000313" key="3">
    <source>
        <dbReference type="Proteomes" id="UP000607653"/>
    </source>
</evidence>
<dbReference type="EMBL" id="DUZY01000001">
    <property type="protein sequence ID" value="DAD25214.1"/>
    <property type="molecule type" value="Genomic_DNA"/>
</dbReference>
<accession>A0A822XUB6</accession>
<evidence type="ECO:0000313" key="2">
    <source>
        <dbReference type="EMBL" id="DAD25214.1"/>
    </source>
</evidence>
<sequence length="45" mass="5050">MLGMHENFPNIDSHKGGEKKLCKYQQGSGKHKNFSILPEIAPKNP</sequence>
<name>A0A822XUB6_NELNU</name>
<organism evidence="2 3">
    <name type="scientific">Nelumbo nucifera</name>
    <name type="common">Sacred lotus</name>
    <dbReference type="NCBI Taxonomy" id="4432"/>
    <lineage>
        <taxon>Eukaryota</taxon>
        <taxon>Viridiplantae</taxon>
        <taxon>Streptophyta</taxon>
        <taxon>Embryophyta</taxon>
        <taxon>Tracheophyta</taxon>
        <taxon>Spermatophyta</taxon>
        <taxon>Magnoliopsida</taxon>
        <taxon>Proteales</taxon>
        <taxon>Nelumbonaceae</taxon>
        <taxon>Nelumbo</taxon>
    </lineage>
</organism>
<evidence type="ECO:0000256" key="1">
    <source>
        <dbReference type="SAM" id="MobiDB-lite"/>
    </source>
</evidence>
<dbReference type="AlphaFoldDB" id="A0A822XUB6"/>